<organism evidence="1">
    <name type="scientific">Sulfurisphaera javensis</name>
    <dbReference type="NCBI Taxonomy" id="2049879"/>
    <lineage>
        <taxon>Archaea</taxon>
        <taxon>Thermoproteota</taxon>
        <taxon>Thermoprotei</taxon>
        <taxon>Sulfolobales</taxon>
        <taxon>Sulfolobaceae</taxon>
        <taxon>Sulfurisphaera</taxon>
    </lineage>
</organism>
<dbReference type="KEGG" id="sjv:SJAV_00590"/>
<protein>
    <submittedName>
        <fullName evidence="1">Uncharacterized protein</fullName>
    </submittedName>
</protein>
<reference evidence="1" key="1">
    <citation type="submission" date="2024-03" db="EMBL/GenBank/DDBJ databases">
        <title>Complete genome sequence of Sulfurisphaera javensis strain KD-1.</title>
        <authorList>
            <person name="Sakai H."/>
            <person name="Nur N."/>
            <person name="Suwanto A."/>
            <person name="Kurosawa N."/>
        </authorList>
    </citation>
    <scope>NUCLEOTIDE SEQUENCE</scope>
    <source>
        <strain evidence="1">KD-1</strain>
    </source>
</reference>
<accession>A0AAT9GMU4</accession>
<dbReference type="RefSeq" id="WP_369610365.1">
    <property type="nucleotide sequence ID" value="NZ_AP031322.1"/>
</dbReference>
<gene>
    <name evidence="1" type="ORF">SJAV_00590</name>
</gene>
<dbReference type="EMBL" id="AP031322">
    <property type="protein sequence ID" value="BFH72115.1"/>
    <property type="molecule type" value="Genomic_DNA"/>
</dbReference>
<proteinExistence type="predicted"/>
<sequence>MKGISSILGALIFLQILLVSLLLVIHIQNSETNTTIKTIQKLQQLSEDSPVVEIDQNNVTYIYSMTPQMITHIIYPNEEVQNVSITLGKIPVSKILGNYPWAIIVTSSGNWYNVSYISYFDSNAILFPNYHNYGTPDGGIVENISKDPNWNYLGGVYGPSAYSLVPLNVTVGNTTFTYGVTGAEVVVYPVSSDGWINITYYSPLIWQYYFVTPPGPPSPISPVLWQGYKPSDTASIGVYMPINVSYSGCSVATNLKWINGISYEYIYMYVGTSNSYEVYSINSSHGIYLSKCIEYHVTLGTFTVEHIGNIEIPLWNLFLSYPIYGLNMTIPLAWLPNYVYPDYGLNGTGTLPPTNPPTAISVYQIDINIHKGEWLTYGYLTNKWILLYNYTYDYNKYEGSNTPNEQWHVKIFNLQYLTQYPLYIVVPEGVYLLEVSLS</sequence>
<dbReference type="AlphaFoldDB" id="A0AAT9GMU4"/>
<name>A0AAT9GMU4_9CREN</name>
<evidence type="ECO:0000313" key="1">
    <source>
        <dbReference type="EMBL" id="BFH72115.1"/>
    </source>
</evidence>
<dbReference type="GeneID" id="92352993"/>